<keyword evidence="6" id="KW-0418">Kinase</keyword>
<comment type="catalytic activity">
    <reaction evidence="2">
        <text>L-tyrosyl-[protein] + ATP = O-phospho-L-tyrosyl-[protein] + ADP + H(+)</text>
        <dbReference type="Rhea" id="RHEA:10596"/>
        <dbReference type="Rhea" id="RHEA-COMP:10136"/>
        <dbReference type="Rhea" id="RHEA-COMP:20101"/>
        <dbReference type="ChEBI" id="CHEBI:15378"/>
        <dbReference type="ChEBI" id="CHEBI:30616"/>
        <dbReference type="ChEBI" id="CHEBI:46858"/>
        <dbReference type="ChEBI" id="CHEBI:61978"/>
        <dbReference type="ChEBI" id="CHEBI:456216"/>
        <dbReference type="EC" id="2.7.10.1"/>
    </reaction>
</comment>
<dbReference type="GO" id="GO:0004714">
    <property type="term" value="F:transmembrane receptor protein tyrosine kinase activity"/>
    <property type="evidence" value="ECO:0007669"/>
    <property type="project" value="UniProtKB-EC"/>
</dbReference>
<feature type="signal peptide" evidence="4">
    <location>
        <begin position="1"/>
        <end position="17"/>
    </location>
</feature>
<dbReference type="Gene3D" id="3.30.200.20">
    <property type="entry name" value="Phosphorylase Kinase, domain 1"/>
    <property type="match status" value="1"/>
</dbReference>
<dbReference type="AlphaFoldDB" id="A0A023F4Y4"/>
<dbReference type="InterPro" id="IPR008266">
    <property type="entry name" value="Tyr_kinase_AS"/>
</dbReference>
<evidence type="ECO:0000259" key="5">
    <source>
        <dbReference type="PROSITE" id="PS50011"/>
    </source>
</evidence>
<dbReference type="InterPro" id="IPR017441">
    <property type="entry name" value="Protein_kinase_ATP_BS"/>
</dbReference>
<dbReference type="InterPro" id="IPR000719">
    <property type="entry name" value="Prot_kinase_dom"/>
</dbReference>
<proteinExistence type="evidence at transcript level"/>
<dbReference type="SUPFAM" id="SSF56112">
    <property type="entry name" value="Protein kinase-like (PK-like)"/>
    <property type="match status" value="1"/>
</dbReference>
<evidence type="ECO:0000313" key="6">
    <source>
        <dbReference type="EMBL" id="JAC16069.1"/>
    </source>
</evidence>
<evidence type="ECO:0000256" key="4">
    <source>
        <dbReference type="SAM" id="SignalP"/>
    </source>
</evidence>
<feature type="binding site" evidence="3">
    <location>
        <position position="718"/>
    </location>
    <ligand>
        <name>ATP</name>
        <dbReference type="ChEBI" id="CHEBI:30616"/>
    </ligand>
</feature>
<dbReference type="GO" id="GO:0005524">
    <property type="term" value="F:ATP binding"/>
    <property type="evidence" value="ECO:0007669"/>
    <property type="project" value="UniProtKB-UniRule"/>
</dbReference>
<keyword evidence="3" id="KW-0067">ATP-binding</keyword>
<dbReference type="PRINTS" id="PR00109">
    <property type="entry name" value="TYRKINASE"/>
</dbReference>
<feature type="domain" description="Protein kinase" evidence="5">
    <location>
        <begin position="684"/>
        <end position="964"/>
    </location>
</feature>
<accession>A0A023F4Y4</accession>
<feature type="chain" id="PRO_5001514643" evidence="4">
    <location>
        <begin position="18"/>
        <end position="1019"/>
    </location>
</feature>
<dbReference type="PROSITE" id="PS00109">
    <property type="entry name" value="PROTEIN_KINASE_TYR"/>
    <property type="match status" value="1"/>
</dbReference>
<organism evidence="6">
    <name type="scientific">Triatoma infestans</name>
    <name type="common">Assassin bug</name>
    <dbReference type="NCBI Taxonomy" id="30076"/>
    <lineage>
        <taxon>Eukaryota</taxon>
        <taxon>Metazoa</taxon>
        <taxon>Ecdysozoa</taxon>
        <taxon>Arthropoda</taxon>
        <taxon>Hexapoda</taxon>
        <taxon>Insecta</taxon>
        <taxon>Pterygota</taxon>
        <taxon>Neoptera</taxon>
        <taxon>Paraneoptera</taxon>
        <taxon>Hemiptera</taxon>
        <taxon>Heteroptera</taxon>
        <taxon>Panheteroptera</taxon>
        <taxon>Cimicomorpha</taxon>
        <taxon>Reduviidae</taxon>
        <taxon>Triatominae</taxon>
        <taxon>Triatoma</taxon>
    </lineage>
</organism>
<dbReference type="EMBL" id="GBBI01002643">
    <property type="protein sequence ID" value="JAC16069.1"/>
    <property type="molecule type" value="mRNA"/>
</dbReference>
<dbReference type="FunFam" id="1.10.510.10:FF:000462">
    <property type="entry name" value="Receptor tyrosine kinase"/>
    <property type="match status" value="1"/>
</dbReference>
<protein>
    <submittedName>
        <fullName evidence="6">Protein tyrosine kinase</fullName>
    </submittedName>
</protein>
<evidence type="ECO:0000256" key="3">
    <source>
        <dbReference type="PROSITE-ProRule" id="PRU10141"/>
    </source>
</evidence>
<keyword evidence="3" id="KW-0547">Nucleotide-binding</keyword>
<dbReference type="GO" id="GO:0043235">
    <property type="term" value="C:receptor complex"/>
    <property type="evidence" value="ECO:0007669"/>
    <property type="project" value="TreeGrafter"/>
</dbReference>
<dbReference type="PANTHER" id="PTHR24416">
    <property type="entry name" value="TYROSINE-PROTEIN KINASE RECEPTOR"/>
    <property type="match status" value="1"/>
</dbReference>
<comment type="subcellular location">
    <subcellularLocation>
        <location evidence="1">Membrane</location>
        <topology evidence="1">Single-pass membrane protein</topology>
    </subcellularLocation>
</comment>
<dbReference type="PROSITE" id="PS50011">
    <property type="entry name" value="PROTEIN_KINASE_DOM"/>
    <property type="match status" value="1"/>
</dbReference>
<dbReference type="Pfam" id="PF22540">
    <property type="entry name" value="RET_CRD"/>
    <property type="match status" value="1"/>
</dbReference>
<evidence type="ECO:0000256" key="2">
    <source>
        <dbReference type="ARBA" id="ARBA00051243"/>
    </source>
</evidence>
<dbReference type="Gene3D" id="1.10.510.10">
    <property type="entry name" value="Transferase(Phosphotransferase) domain 1"/>
    <property type="match status" value="1"/>
</dbReference>
<name>A0A023F4Y4_TRIIF</name>
<dbReference type="GO" id="GO:0007169">
    <property type="term" value="P:cell surface receptor protein tyrosine kinase signaling pathway"/>
    <property type="evidence" value="ECO:0007669"/>
    <property type="project" value="TreeGrafter"/>
</dbReference>
<dbReference type="PANTHER" id="PTHR24416:SF617">
    <property type="entry name" value="RET ONCOGENE, ISOFORM A"/>
    <property type="match status" value="1"/>
</dbReference>
<dbReference type="InterPro" id="IPR055162">
    <property type="entry name" value="RET_CRD"/>
</dbReference>
<dbReference type="InterPro" id="IPR011009">
    <property type="entry name" value="Kinase-like_dom_sf"/>
</dbReference>
<dbReference type="GO" id="GO:0005886">
    <property type="term" value="C:plasma membrane"/>
    <property type="evidence" value="ECO:0007669"/>
    <property type="project" value="TreeGrafter"/>
</dbReference>
<dbReference type="InterPro" id="IPR020635">
    <property type="entry name" value="Tyr_kinase_cat_dom"/>
</dbReference>
<feature type="non-terminal residue" evidence="6">
    <location>
        <position position="1019"/>
    </location>
</feature>
<keyword evidence="4" id="KW-0732">Signal</keyword>
<reference evidence="6" key="1">
    <citation type="journal article" date="2014" name="PLoS Negl. Trop. Dis.">
        <title>An updated insight into the Sialotranscriptome of Triatoma infestans: developmental stage and geographic variations.</title>
        <authorList>
            <person name="Schwarz A."/>
            <person name="Medrano-Mercado N."/>
            <person name="Schaub G.A."/>
            <person name="Struchiner C.J."/>
            <person name="Bargues M.D."/>
            <person name="Levy M.Z."/>
            <person name="Ribeiro J.M."/>
        </authorList>
    </citation>
    <scope>NUCLEOTIDE SEQUENCE</scope>
    <source>
        <strain evidence="6">Chile</strain>
        <tissue evidence="6">Salivary glands</tissue>
    </source>
</reference>
<sequence>MSFYMVLFMIFISGTAGIYSPIRDIEVFVRLREQKDNTGASIAKIPVLLYTGKPVGSPLPFTFSSGNIPNKFSITEDGLVTWSRSMPREPEQIGATITVNYKGLQAECNLEVSVLPPLEDVCNPPVKELCFFGEAIYQVYENSRGSVPLGSIGPIDLPCNLNRPKYNILRGNGEARLIGDTLWVEPARMDGNISILIECTTSTGELANNTYKILLLSNPVVLPEVMPQETVRYLSSPSTVKDSRMVIGWACIGEDSKAEDLVQTGITSLFSLTMTTKRFASDMTNATLVLIYLTWTKTVDKLRTPIDVQARLEVLQPWNKQKRKTIDIRCRLELSPKSLPKVEYQTTSLYLPRSVTPYARLSHPKENRKLDNGVHFRNVIPKVLLSPFNVTHIGGILHVLDWGHLQLMDMESNSTGVLIEWTQNGTQLGMEWFEITLIQNTHCTSIPHSDVRLWKECSTNKSPSACRKTCGLGASPATMGTCIWQGPTSNFSSQMTVNYSTCSPDNNCPDRWCDPLEELNIALCSQDCTTYEEIPLGKKNENGPGIYSGVGICTCEVGKCHCGLKLEQIFKPKPKQKNEVIPEEPGRPQNYTQEPVLQTGELISCDGQCVLILVVVGGCLSIVFASLAVYSSSRGCWPNKKANSRENYSTDALLSMPAIEMTPQTETIHHFEVDPKWEIPRSRLSIEDCLGEGEFGRVLKATARDLPNCPGFMTVAVKTLKDNASPSELSDLMSEYQLLKEVSHPNVVKLLGACTTPGAPVYIIIEYCALGSLRAYLRRCRNVKTASEPGNMEAIQIKNEIVPRDVLSFAWQISKGMAYLAEIKLVHRDLAARNILLATGKVCKISDFGLTRDVYEDDTYLKKSRGRVPVKWMALESLADHVYTSKSDVWSFGVVLWELVTLGSSPYPGVAVQNLYHLLKNGYRMHRPHNCSIELYEIMKQCWNANPNDRPSFVCLTDKFERMLEDGSDYLDCNVRMVSNPAYFGGTNQGTINLPERNEMEITFTMGLTSDLREKQVIK</sequence>
<evidence type="ECO:0000256" key="1">
    <source>
        <dbReference type="ARBA" id="ARBA00004167"/>
    </source>
</evidence>
<dbReference type="InterPro" id="IPR001245">
    <property type="entry name" value="Ser-Thr/Tyr_kinase_cat_dom"/>
</dbReference>
<dbReference type="InterPro" id="IPR050122">
    <property type="entry name" value="RTK"/>
</dbReference>
<dbReference type="PROSITE" id="PS00107">
    <property type="entry name" value="PROTEIN_KINASE_ATP"/>
    <property type="match status" value="1"/>
</dbReference>
<keyword evidence="6" id="KW-0808">Transferase</keyword>
<dbReference type="Pfam" id="PF07714">
    <property type="entry name" value="PK_Tyr_Ser-Thr"/>
    <property type="match status" value="1"/>
</dbReference>
<dbReference type="SMART" id="SM00219">
    <property type="entry name" value="TyrKc"/>
    <property type="match status" value="1"/>
</dbReference>